<organism evidence="2 3">
    <name type="scientific">Bacillus aquiflavi</name>
    <dbReference type="NCBI Taxonomy" id="2672567"/>
    <lineage>
        <taxon>Bacteria</taxon>
        <taxon>Bacillati</taxon>
        <taxon>Bacillota</taxon>
        <taxon>Bacilli</taxon>
        <taxon>Bacillales</taxon>
        <taxon>Bacillaceae</taxon>
        <taxon>Bacillus</taxon>
    </lineage>
</organism>
<dbReference type="EMBL" id="JAAIWN010000084">
    <property type="protein sequence ID" value="NEY83156.1"/>
    <property type="molecule type" value="Genomic_DNA"/>
</dbReference>
<gene>
    <name evidence="2" type="ORF">G4D64_17060</name>
    <name evidence="1" type="ORF">H1Z61_16890</name>
</gene>
<evidence type="ECO:0000313" key="3">
    <source>
        <dbReference type="Proteomes" id="UP000472971"/>
    </source>
</evidence>
<evidence type="ECO:0000313" key="2">
    <source>
        <dbReference type="EMBL" id="NEY83156.1"/>
    </source>
</evidence>
<protein>
    <submittedName>
        <fullName evidence="2">Uncharacterized protein</fullName>
    </submittedName>
</protein>
<reference evidence="2 3" key="1">
    <citation type="submission" date="2020-02" db="EMBL/GenBank/DDBJ databases">
        <title>Bacillus aquiflavi sp. nov., isolated from yellow water of strong flavor Chinese baijiu in Yibin region of China.</title>
        <authorList>
            <person name="Xie J."/>
        </authorList>
    </citation>
    <scope>NUCLEOTIDE SEQUENCE [LARGE SCALE GENOMIC DNA]</scope>
    <source>
        <strain evidence="2 3">3H-10</strain>
    </source>
</reference>
<comment type="caution">
    <text evidence="2">The sequence shown here is derived from an EMBL/GenBank/DDBJ whole genome shotgun (WGS) entry which is preliminary data.</text>
</comment>
<accession>A0A6B3W5G7</accession>
<sequence>MVTYSRVQGGDSKELLIVNNDGTLSWNNNFKKDHNLNVTTSQEHSQYFQNKRGSDSYIVDFEVPKYLDDLIKENAISQKGYKNNPLNQGGVAPKIVDDTVFQKHGFSGVAYETPDPINKWLIEYAQNAEIRK</sequence>
<reference evidence="1 4" key="2">
    <citation type="submission" date="2020-07" db="EMBL/GenBank/DDBJ databases">
        <authorList>
            <person name="Feng H."/>
        </authorList>
    </citation>
    <scope>NUCLEOTIDE SEQUENCE [LARGE SCALE GENOMIC DNA]</scope>
    <source>
        <strain evidence="4">s-12</strain>
        <strain evidence="1">S-12</strain>
    </source>
</reference>
<dbReference type="EMBL" id="JACEIO010000072">
    <property type="protein sequence ID" value="MBA4538756.1"/>
    <property type="molecule type" value="Genomic_DNA"/>
</dbReference>
<dbReference type="AlphaFoldDB" id="A0A6B3W5G7"/>
<evidence type="ECO:0000313" key="4">
    <source>
        <dbReference type="Proteomes" id="UP000570010"/>
    </source>
</evidence>
<dbReference type="Proteomes" id="UP000472971">
    <property type="component" value="Unassembled WGS sequence"/>
</dbReference>
<keyword evidence="3" id="KW-1185">Reference proteome</keyword>
<dbReference type="Proteomes" id="UP000570010">
    <property type="component" value="Unassembled WGS sequence"/>
</dbReference>
<proteinExistence type="predicted"/>
<evidence type="ECO:0000313" key="1">
    <source>
        <dbReference type="EMBL" id="MBA4538756.1"/>
    </source>
</evidence>
<name>A0A6B3W5G7_9BACI</name>